<comment type="caution">
    <text evidence="1">The sequence shown here is derived from an EMBL/GenBank/DDBJ whole genome shotgun (WGS) entry which is preliminary data.</text>
</comment>
<reference evidence="1" key="1">
    <citation type="journal article" date="2023" name="G3 (Bethesda)">
        <title>A reference genome for the long-term kleptoplast-retaining sea slug Elysia crispata morphotype clarki.</title>
        <authorList>
            <person name="Eastman K.E."/>
            <person name="Pendleton A.L."/>
            <person name="Shaikh M.A."/>
            <person name="Suttiyut T."/>
            <person name="Ogas R."/>
            <person name="Tomko P."/>
            <person name="Gavelis G."/>
            <person name="Widhalm J.R."/>
            <person name="Wisecaver J.H."/>
        </authorList>
    </citation>
    <scope>NUCLEOTIDE SEQUENCE</scope>
    <source>
        <strain evidence="1">ECLA1</strain>
    </source>
</reference>
<proteinExistence type="predicted"/>
<evidence type="ECO:0000313" key="2">
    <source>
        <dbReference type="Proteomes" id="UP001283361"/>
    </source>
</evidence>
<gene>
    <name evidence="1" type="ORF">RRG08_065633</name>
</gene>
<organism evidence="1 2">
    <name type="scientific">Elysia crispata</name>
    <name type="common">lettuce slug</name>
    <dbReference type="NCBI Taxonomy" id="231223"/>
    <lineage>
        <taxon>Eukaryota</taxon>
        <taxon>Metazoa</taxon>
        <taxon>Spiralia</taxon>
        <taxon>Lophotrochozoa</taxon>
        <taxon>Mollusca</taxon>
        <taxon>Gastropoda</taxon>
        <taxon>Heterobranchia</taxon>
        <taxon>Euthyneura</taxon>
        <taxon>Panpulmonata</taxon>
        <taxon>Sacoglossa</taxon>
        <taxon>Placobranchoidea</taxon>
        <taxon>Plakobranchidae</taxon>
        <taxon>Elysia</taxon>
    </lineage>
</organism>
<protein>
    <submittedName>
        <fullName evidence="1">Uncharacterized protein</fullName>
    </submittedName>
</protein>
<name>A0AAE0YNY4_9GAST</name>
<sequence>MNAEYTAARPASVRLLSGDRVGTERRDRNVLALSTRTLGNSVSRGARIFVSVEPVTMFTFRWHPTRSGRSCDSEAVKGKMVCLLPGCWGRFDQWNLEQRTLSIPPGRSAQGDYTGSLAVDNWDRFVLHLGWPHTTRRSAVERTYRTVCGMCGRLLLCVHGMTMEMVGDGWNVLWDLSASLHRMHA</sequence>
<keyword evidence="2" id="KW-1185">Reference proteome</keyword>
<dbReference type="AlphaFoldDB" id="A0AAE0YNY4"/>
<dbReference type="EMBL" id="JAWDGP010005809">
    <property type="protein sequence ID" value="KAK3751727.1"/>
    <property type="molecule type" value="Genomic_DNA"/>
</dbReference>
<dbReference type="Proteomes" id="UP001283361">
    <property type="component" value="Unassembled WGS sequence"/>
</dbReference>
<accession>A0AAE0YNY4</accession>
<evidence type="ECO:0000313" key="1">
    <source>
        <dbReference type="EMBL" id="KAK3751727.1"/>
    </source>
</evidence>